<protein>
    <submittedName>
        <fullName evidence="5">Response regulator</fullName>
    </submittedName>
</protein>
<accession>A0A7S7SJW0</accession>
<dbReference type="InterPro" id="IPR011006">
    <property type="entry name" value="CheY-like_superfamily"/>
</dbReference>
<feature type="coiled-coil region" evidence="3">
    <location>
        <begin position="126"/>
        <end position="153"/>
    </location>
</feature>
<dbReference type="InterPro" id="IPR001789">
    <property type="entry name" value="Sig_transdc_resp-reg_receiver"/>
</dbReference>
<keyword evidence="6" id="KW-1185">Reference proteome</keyword>
<evidence type="ECO:0000256" key="2">
    <source>
        <dbReference type="PROSITE-ProRule" id="PRU00169"/>
    </source>
</evidence>
<dbReference type="KEGG" id="pfer:IRI77_26645"/>
<dbReference type="AlphaFoldDB" id="A0A7S7SJW0"/>
<dbReference type="SMART" id="SM00448">
    <property type="entry name" value="REC"/>
    <property type="match status" value="1"/>
</dbReference>
<dbReference type="Pfam" id="PF00072">
    <property type="entry name" value="Response_reg"/>
    <property type="match status" value="1"/>
</dbReference>
<dbReference type="RefSeq" id="WP_194448034.1">
    <property type="nucleotide sequence ID" value="NZ_CP063849.1"/>
</dbReference>
<evidence type="ECO:0000256" key="3">
    <source>
        <dbReference type="SAM" id="Coils"/>
    </source>
</evidence>
<sequence>MENGQQPKVLLVDDEEMVLTSVRAFLSLETDYDVEAFSNPVQASERLKTTPVDVVVSDYMMPHMNGLELLRAAKEHQPEAGRILLTGHADKQSAIQAINEVGLYQYLEKPWDNSQLLLVINGAIERARLLRNLEEKIAQLDSANGQIKDAQRRLIRAFL</sequence>
<dbReference type="GO" id="GO:0000160">
    <property type="term" value="P:phosphorelay signal transduction system"/>
    <property type="evidence" value="ECO:0007669"/>
    <property type="project" value="InterPro"/>
</dbReference>
<organism evidence="5 6">
    <name type="scientific">Paludibaculum fermentans</name>
    <dbReference type="NCBI Taxonomy" id="1473598"/>
    <lineage>
        <taxon>Bacteria</taxon>
        <taxon>Pseudomonadati</taxon>
        <taxon>Acidobacteriota</taxon>
        <taxon>Terriglobia</taxon>
        <taxon>Bryobacterales</taxon>
        <taxon>Bryobacteraceae</taxon>
        <taxon>Paludibaculum</taxon>
    </lineage>
</organism>
<gene>
    <name evidence="5" type="ORF">IRI77_26645</name>
</gene>
<evidence type="ECO:0000259" key="4">
    <source>
        <dbReference type="PROSITE" id="PS50110"/>
    </source>
</evidence>
<dbReference type="Gene3D" id="3.40.50.2300">
    <property type="match status" value="1"/>
</dbReference>
<dbReference type="SUPFAM" id="SSF52172">
    <property type="entry name" value="CheY-like"/>
    <property type="match status" value="1"/>
</dbReference>
<dbReference type="CDD" id="cd17569">
    <property type="entry name" value="REC_HupR-like"/>
    <property type="match status" value="1"/>
</dbReference>
<keyword evidence="3" id="KW-0175">Coiled coil</keyword>
<feature type="domain" description="Response regulatory" evidence="4">
    <location>
        <begin position="8"/>
        <end position="124"/>
    </location>
</feature>
<dbReference type="PANTHER" id="PTHR44591">
    <property type="entry name" value="STRESS RESPONSE REGULATOR PROTEIN 1"/>
    <property type="match status" value="1"/>
</dbReference>
<dbReference type="PANTHER" id="PTHR44591:SF19">
    <property type="entry name" value="TWO-COMPONENT RESPONSE REGULATOR-RELATED"/>
    <property type="match status" value="1"/>
</dbReference>
<dbReference type="EMBL" id="CP063849">
    <property type="protein sequence ID" value="QOY86365.1"/>
    <property type="molecule type" value="Genomic_DNA"/>
</dbReference>
<dbReference type="InterPro" id="IPR050595">
    <property type="entry name" value="Bact_response_regulator"/>
</dbReference>
<proteinExistence type="predicted"/>
<dbReference type="Proteomes" id="UP000593892">
    <property type="component" value="Chromosome"/>
</dbReference>
<keyword evidence="1 2" id="KW-0597">Phosphoprotein</keyword>
<name>A0A7S7SJW0_PALFE</name>
<reference evidence="5 6" key="1">
    <citation type="submission" date="2020-10" db="EMBL/GenBank/DDBJ databases">
        <title>Complete genome sequence of Paludibaculum fermentans P105T, a facultatively anaerobic acidobacterium capable of dissimilatory Fe(III) reduction.</title>
        <authorList>
            <person name="Dedysh S.N."/>
            <person name="Beletsky A.V."/>
            <person name="Kulichevskaya I.S."/>
            <person name="Mardanov A.V."/>
            <person name="Ravin N.V."/>
        </authorList>
    </citation>
    <scope>NUCLEOTIDE SEQUENCE [LARGE SCALE GENOMIC DNA]</scope>
    <source>
        <strain evidence="5 6">P105</strain>
    </source>
</reference>
<feature type="modified residue" description="4-aspartylphosphate" evidence="2">
    <location>
        <position position="58"/>
    </location>
</feature>
<evidence type="ECO:0000313" key="5">
    <source>
        <dbReference type="EMBL" id="QOY86365.1"/>
    </source>
</evidence>
<evidence type="ECO:0000256" key="1">
    <source>
        <dbReference type="ARBA" id="ARBA00022553"/>
    </source>
</evidence>
<dbReference type="PROSITE" id="PS50110">
    <property type="entry name" value="RESPONSE_REGULATORY"/>
    <property type="match status" value="1"/>
</dbReference>
<evidence type="ECO:0000313" key="6">
    <source>
        <dbReference type="Proteomes" id="UP000593892"/>
    </source>
</evidence>